<keyword evidence="7" id="KW-0998">Cell outer membrane</keyword>
<proteinExistence type="inferred from homology"/>
<evidence type="ECO:0000313" key="10">
    <source>
        <dbReference type="Proteomes" id="UP000275719"/>
    </source>
</evidence>
<dbReference type="GO" id="GO:0009279">
    <property type="term" value="C:cell outer membrane"/>
    <property type="evidence" value="ECO:0007669"/>
    <property type="project" value="UniProtKB-SubCell"/>
</dbReference>
<evidence type="ECO:0000256" key="4">
    <source>
        <dbReference type="ARBA" id="ARBA00022692"/>
    </source>
</evidence>
<comment type="subcellular location">
    <subcellularLocation>
        <location evidence="1">Cell outer membrane</location>
        <topology evidence="1">Multi-pass membrane protein</topology>
    </subcellularLocation>
</comment>
<dbReference type="AlphaFoldDB" id="A0A3P3W6H3"/>
<dbReference type="Proteomes" id="UP000275719">
    <property type="component" value="Unassembled WGS sequence"/>
</dbReference>
<dbReference type="Gene3D" id="2.40.160.60">
    <property type="entry name" value="Outer membrane protein transport protein (OMPP1/FadL/TodX)"/>
    <property type="match status" value="1"/>
</dbReference>
<evidence type="ECO:0000256" key="3">
    <source>
        <dbReference type="ARBA" id="ARBA00022452"/>
    </source>
</evidence>
<dbReference type="Pfam" id="PF03349">
    <property type="entry name" value="Toluene_X"/>
    <property type="match status" value="1"/>
</dbReference>
<evidence type="ECO:0000256" key="2">
    <source>
        <dbReference type="ARBA" id="ARBA00008163"/>
    </source>
</evidence>
<evidence type="ECO:0000256" key="1">
    <source>
        <dbReference type="ARBA" id="ARBA00004571"/>
    </source>
</evidence>
<keyword evidence="4" id="KW-0812">Transmembrane</keyword>
<dbReference type="RefSeq" id="WP_125019332.1">
    <property type="nucleotide sequence ID" value="NZ_RQVQ01000021.1"/>
</dbReference>
<evidence type="ECO:0000256" key="5">
    <source>
        <dbReference type="ARBA" id="ARBA00022729"/>
    </source>
</evidence>
<evidence type="ECO:0000313" key="9">
    <source>
        <dbReference type="EMBL" id="RRJ89917.1"/>
    </source>
</evidence>
<dbReference type="OrthoDB" id="9922at2"/>
<dbReference type="PANTHER" id="PTHR35093">
    <property type="entry name" value="OUTER MEMBRANE PROTEIN NMB0088-RELATED"/>
    <property type="match status" value="1"/>
</dbReference>
<dbReference type="GO" id="GO:0015483">
    <property type="term" value="F:long-chain fatty acid transporting porin activity"/>
    <property type="evidence" value="ECO:0007669"/>
    <property type="project" value="TreeGrafter"/>
</dbReference>
<comment type="similarity">
    <text evidence="2">Belongs to the OmpP1/FadL family.</text>
</comment>
<keyword evidence="3" id="KW-1134">Transmembrane beta strand</keyword>
<feature type="chain" id="PRO_5018056205" evidence="8">
    <location>
        <begin position="22"/>
        <end position="419"/>
    </location>
</feature>
<keyword evidence="5 8" id="KW-0732">Signal</keyword>
<evidence type="ECO:0000256" key="8">
    <source>
        <dbReference type="SAM" id="SignalP"/>
    </source>
</evidence>
<dbReference type="PANTHER" id="PTHR35093:SF8">
    <property type="entry name" value="OUTER MEMBRANE PROTEIN NMB0088-RELATED"/>
    <property type="match status" value="1"/>
</dbReference>
<dbReference type="InterPro" id="IPR005017">
    <property type="entry name" value="OMPP1/FadL/TodX"/>
</dbReference>
<feature type="signal peptide" evidence="8">
    <location>
        <begin position="1"/>
        <end position="21"/>
    </location>
</feature>
<dbReference type="EMBL" id="RQVQ01000021">
    <property type="protein sequence ID" value="RRJ89917.1"/>
    <property type="molecule type" value="Genomic_DNA"/>
</dbReference>
<sequence>MNRNKLMAISLLTLMSSSVFAGGYRISMQGQRQLAMGHTGVAVIGQNAESIFFNPANGTFLKNKWSFSAGVTALTSDVKFQNKTYNWKNETSNTGTPVYFYGNYQVNDRFSVGLAIYTPYGSAVEWDQDWQGSHLVNNIDLKSYFIQPTFSYKITDEVSLGVGLIYVNGGVKFNRNLTRNMTDDSGMNRSDVTVDAQGVHSFGYNLGLTAKLDDYVTFGVNYRSQIDMKAKGGNATFHDMPTFAQSTYKDGKFDATMPLPAELTVGFSYQINKQWLAAIDYNYTFWSAYESLVIEFENPNIPTSVNPRNYKNSSTIRAGVQYAPTEKFSARIGGYYDVSPVQDGYFAPETPRNDALAGTLGFTYNVTPRLGVDFSATVLHFKETDNSYDYFMEDGNPVSFGGTYRSGAYSLGLGLSYNF</sequence>
<keyword evidence="10" id="KW-1185">Reference proteome</keyword>
<organism evidence="9 10">
    <name type="scientific">Paenimyroides tangerinum</name>
    <dbReference type="NCBI Taxonomy" id="2488728"/>
    <lineage>
        <taxon>Bacteria</taxon>
        <taxon>Pseudomonadati</taxon>
        <taxon>Bacteroidota</taxon>
        <taxon>Flavobacteriia</taxon>
        <taxon>Flavobacteriales</taxon>
        <taxon>Flavobacteriaceae</taxon>
        <taxon>Paenimyroides</taxon>
    </lineage>
</organism>
<reference evidence="9 10" key="1">
    <citation type="submission" date="2018-11" db="EMBL/GenBank/DDBJ databases">
        <title>Flavobacterium sp. nov., YIM 102701-2 draft genome.</title>
        <authorList>
            <person name="Li G."/>
            <person name="Jiang Y."/>
        </authorList>
    </citation>
    <scope>NUCLEOTIDE SEQUENCE [LARGE SCALE GENOMIC DNA]</scope>
    <source>
        <strain evidence="9 10">YIM 102701-2</strain>
    </source>
</reference>
<accession>A0A3P3W6H3</accession>
<dbReference type="SUPFAM" id="SSF56935">
    <property type="entry name" value="Porins"/>
    <property type="match status" value="1"/>
</dbReference>
<comment type="caution">
    <text evidence="9">The sequence shown here is derived from an EMBL/GenBank/DDBJ whole genome shotgun (WGS) entry which is preliminary data.</text>
</comment>
<protein>
    <submittedName>
        <fullName evidence="9">Transporter</fullName>
    </submittedName>
</protein>
<gene>
    <name evidence="9" type="ORF">EG240_10370</name>
</gene>
<evidence type="ECO:0000256" key="7">
    <source>
        <dbReference type="ARBA" id="ARBA00023237"/>
    </source>
</evidence>
<evidence type="ECO:0000256" key="6">
    <source>
        <dbReference type="ARBA" id="ARBA00023136"/>
    </source>
</evidence>
<name>A0A3P3W6H3_9FLAO</name>
<keyword evidence="6" id="KW-0472">Membrane</keyword>